<organism evidence="8 9">
    <name type="scientific">Microterricola viridarii</name>
    <dbReference type="NCBI Taxonomy" id="412690"/>
    <lineage>
        <taxon>Bacteria</taxon>
        <taxon>Bacillati</taxon>
        <taxon>Actinomycetota</taxon>
        <taxon>Actinomycetes</taxon>
        <taxon>Micrococcales</taxon>
        <taxon>Microbacteriaceae</taxon>
        <taxon>Microterricola</taxon>
    </lineage>
</organism>
<comment type="subcellular location">
    <subcellularLocation>
        <location evidence="1">Cell membrane</location>
        <topology evidence="1">Multi-pass membrane protein</topology>
    </subcellularLocation>
</comment>
<dbReference type="KEGG" id="mvd:AWU67_08145"/>
<proteinExistence type="predicted"/>
<feature type="domain" description="ABC transporter" evidence="6">
    <location>
        <begin position="315"/>
        <end position="542"/>
    </location>
</feature>
<keyword evidence="9" id="KW-1185">Reference proteome</keyword>
<evidence type="ECO:0000256" key="4">
    <source>
        <dbReference type="ARBA" id="ARBA00023136"/>
    </source>
</evidence>
<gene>
    <name evidence="8" type="ORF">AWU67_08145</name>
</gene>
<dbReference type="OrthoDB" id="4966664at2"/>
<dbReference type="RefSeq" id="WP_067227744.1">
    <property type="nucleotide sequence ID" value="NZ_CP014145.1"/>
</dbReference>
<keyword evidence="3 5" id="KW-1133">Transmembrane helix</keyword>
<dbReference type="GO" id="GO:0005524">
    <property type="term" value="F:ATP binding"/>
    <property type="evidence" value="ECO:0007669"/>
    <property type="project" value="InterPro"/>
</dbReference>
<evidence type="ECO:0000313" key="9">
    <source>
        <dbReference type="Proteomes" id="UP000058305"/>
    </source>
</evidence>
<dbReference type="GO" id="GO:0005886">
    <property type="term" value="C:plasma membrane"/>
    <property type="evidence" value="ECO:0007669"/>
    <property type="project" value="UniProtKB-SubCell"/>
</dbReference>
<dbReference type="InterPro" id="IPR036640">
    <property type="entry name" value="ABC1_TM_sf"/>
</dbReference>
<keyword evidence="2 5" id="KW-0812">Transmembrane</keyword>
<dbReference type="GO" id="GO:0034040">
    <property type="term" value="F:ATPase-coupled lipid transmembrane transporter activity"/>
    <property type="evidence" value="ECO:0007669"/>
    <property type="project" value="TreeGrafter"/>
</dbReference>
<evidence type="ECO:0000259" key="7">
    <source>
        <dbReference type="PROSITE" id="PS50929"/>
    </source>
</evidence>
<dbReference type="Gene3D" id="3.40.50.300">
    <property type="entry name" value="P-loop containing nucleotide triphosphate hydrolases"/>
    <property type="match status" value="1"/>
</dbReference>
<dbReference type="SUPFAM" id="SSF52540">
    <property type="entry name" value="P-loop containing nucleoside triphosphate hydrolases"/>
    <property type="match status" value="1"/>
</dbReference>
<dbReference type="InterPro" id="IPR011527">
    <property type="entry name" value="ABC1_TM_dom"/>
</dbReference>
<evidence type="ECO:0008006" key="10">
    <source>
        <dbReference type="Google" id="ProtNLM"/>
    </source>
</evidence>
<accession>A0A0X8E3Q5</accession>
<evidence type="ECO:0000256" key="5">
    <source>
        <dbReference type="SAM" id="Phobius"/>
    </source>
</evidence>
<dbReference type="PANTHER" id="PTHR24221:SF654">
    <property type="entry name" value="ATP-BINDING CASSETTE SUB-FAMILY B MEMBER 6"/>
    <property type="match status" value="1"/>
</dbReference>
<feature type="transmembrane region" description="Helical" evidence="5">
    <location>
        <begin position="59"/>
        <end position="80"/>
    </location>
</feature>
<feature type="transmembrane region" description="Helical" evidence="5">
    <location>
        <begin position="151"/>
        <end position="175"/>
    </location>
</feature>
<reference evidence="9" key="2">
    <citation type="submission" date="2016-01" db="EMBL/GenBank/DDBJ databases">
        <title>First complete genome sequence of a species in the genus Microterricola, an extremophilic cold active enzyme producing strain ERGS5:02 isolated from Sikkim Himalaya.</title>
        <authorList>
            <person name="Kumar R."/>
            <person name="Singh D."/>
            <person name="Swarnkar M.K."/>
        </authorList>
    </citation>
    <scope>NUCLEOTIDE SEQUENCE [LARGE SCALE GENOMIC DNA]</scope>
    <source>
        <strain evidence="9">ERGS5:02</strain>
    </source>
</reference>
<name>A0A0X8E3Q5_9MICO</name>
<protein>
    <recommendedName>
        <fullName evidence="10">ABC-type multidrug transport system, ATPase and permease component</fullName>
    </recommendedName>
</protein>
<dbReference type="Gene3D" id="1.20.1560.10">
    <property type="entry name" value="ABC transporter type 1, transmembrane domain"/>
    <property type="match status" value="1"/>
</dbReference>
<reference evidence="8 9" key="1">
    <citation type="journal article" date="2016" name="J. Biotechnol.">
        <title>First complete genome sequence of a species in the genus Microterricola, an extremophilic cold active enzyme producing bacterial strain ERGS5:02 isolated from Sikkim Himalaya.</title>
        <authorList>
            <person name="Himanshu"/>
            <person name="Swarnkar M.K."/>
            <person name="Singh D."/>
            <person name="Kumar R."/>
        </authorList>
    </citation>
    <scope>NUCLEOTIDE SEQUENCE [LARGE SCALE GENOMIC DNA]</scope>
    <source>
        <strain evidence="8 9">ERGS5:02</strain>
    </source>
</reference>
<dbReference type="Pfam" id="PF00664">
    <property type="entry name" value="ABC_membrane"/>
    <property type="match status" value="1"/>
</dbReference>
<dbReference type="GO" id="GO:0140359">
    <property type="term" value="F:ABC-type transporter activity"/>
    <property type="evidence" value="ECO:0007669"/>
    <property type="project" value="InterPro"/>
</dbReference>
<dbReference type="InterPro" id="IPR027417">
    <property type="entry name" value="P-loop_NTPase"/>
</dbReference>
<dbReference type="PANTHER" id="PTHR24221">
    <property type="entry name" value="ATP-BINDING CASSETTE SUB-FAMILY B"/>
    <property type="match status" value="1"/>
</dbReference>
<dbReference type="EMBL" id="CP014145">
    <property type="protein sequence ID" value="AMB58843.1"/>
    <property type="molecule type" value="Genomic_DNA"/>
</dbReference>
<evidence type="ECO:0000256" key="3">
    <source>
        <dbReference type="ARBA" id="ARBA00022989"/>
    </source>
</evidence>
<dbReference type="AlphaFoldDB" id="A0A0X8E3Q5"/>
<dbReference type="PROSITE" id="PS00211">
    <property type="entry name" value="ABC_TRANSPORTER_1"/>
    <property type="match status" value="1"/>
</dbReference>
<keyword evidence="4 5" id="KW-0472">Membrane</keyword>
<dbReference type="SUPFAM" id="SSF90123">
    <property type="entry name" value="ABC transporter transmembrane region"/>
    <property type="match status" value="1"/>
</dbReference>
<dbReference type="PROSITE" id="PS50929">
    <property type="entry name" value="ABC_TM1F"/>
    <property type="match status" value="1"/>
</dbReference>
<dbReference type="InterPro" id="IPR039421">
    <property type="entry name" value="Type_1_exporter"/>
</dbReference>
<feature type="domain" description="ABC transmembrane type-1" evidence="7">
    <location>
        <begin position="23"/>
        <end position="303"/>
    </location>
</feature>
<dbReference type="Pfam" id="PF00005">
    <property type="entry name" value="ABC_tran"/>
    <property type="match status" value="1"/>
</dbReference>
<dbReference type="PROSITE" id="PS50893">
    <property type="entry name" value="ABC_TRANSPORTER_2"/>
    <property type="match status" value="1"/>
</dbReference>
<dbReference type="GO" id="GO:0016887">
    <property type="term" value="F:ATP hydrolysis activity"/>
    <property type="evidence" value="ECO:0007669"/>
    <property type="project" value="InterPro"/>
</dbReference>
<evidence type="ECO:0000256" key="2">
    <source>
        <dbReference type="ARBA" id="ARBA00022692"/>
    </source>
</evidence>
<sequence>MTVAPRQLFSIALFAGNRGPALAAATGLLVLHALAEAAVPVLIGATIDRALLPADPGALGLWLGALIGVFLILTTSYQAASRLMVSVYGRGEQAVRQLVLSRILRPRLSAQVLSPGEALIHATSDTSRVAGIAWSIAQQCATLAGLAGAALAMLVISPTATLVVFASAITMMVVMHAVSRPLERRGLAEQAAATEAGAVAADFMSGYRVLVGMGARGEAVRRYVAASDRSRIAASAAGRSLAGYEAVSAMLAALTTSGLAALAAWFALEGQISVGELITVLGLAQFMSGSLAYAGSFPSNWAHKLASARRLAQVINADDLLAAPGSGETVARSHDVVLAFRAGAGDVEVRRGEMLGIQPADSAAARALSRFLGMRAPSERGMVSVRIDGAHRDQSDLDPVEYRRRVVALPHRHTIMSGTLREAVCGQEPSTDPQCGLVEIAALHDAIAELGGWDAQLGEAGRRLSGGQRQRIALARGLHSGAEILVLDEPTSAVDTITETQIALALARRDATTVVISSSPVLLAACDRVIELSAPESRFGHG</sequence>
<dbReference type="InterPro" id="IPR003439">
    <property type="entry name" value="ABC_transporter-like_ATP-bd"/>
</dbReference>
<evidence type="ECO:0000256" key="1">
    <source>
        <dbReference type="ARBA" id="ARBA00004651"/>
    </source>
</evidence>
<dbReference type="InterPro" id="IPR017871">
    <property type="entry name" value="ABC_transporter-like_CS"/>
</dbReference>
<evidence type="ECO:0000313" key="8">
    <source>
        <dbReference type="EMBL" id="AMB58843.1"/>
    </source>
</evidence>
<dbReference type="Proteomes" id="UP000058305">
    <property type="component" value="Chromosome"/>
</dbReference>
<evidence type="ECO:0000259" key="6">
    <source>
        <dbReference type="PROSITE" id="PS50893"/>
    </source>
</evidence>